<evidence type="ECO:0000313" key="5">
    <source>
        <dbReference type="Proteomes" id="UP001178354"/>
    </source>
</evidence>
<evidence type="ECO:0000259" key="2">
    <source>
        <dbReference type="PROSITE" id="PS50110"/>
    </source>
</evidence>
<protein>
    <submittedName>
        <fullName evidence="4">EAL domain-containing response regulator</fullName>
        <ecNumber evidence="4">3.1.4.52</ecNumber>
    </submittedName>
</protein>
<evidence type="ECO:0000256" key="1">
    <source>
        <dbReference type="PROSITE-ProRule" id="PRU00169"/>
    </source>
</evidence>
<keyword evidence="4" id="KW-0378">Hydrolase</keyword>
<dbReference type="EMBL" id="JAUUUU010000004">
    <property type="protein sequence ID" value="MDP1521108.1"/>
    <property type="molecule type" value="Genomic_DNA"/>
</dbReference>
<dbReference type="Pfam" id="PF00072">
    <property type="entry name" value="Response_reg"/>
    <property type="match status" value="1"/>
</dbReference>
<dbReference type="PANTHER" id="PTHR33121">
    <property type="entry name" value="CYCLIC DI-GMP PHOSPHODIESTERASE PDEF"/>
    <property type="match status" value="1"/>
</dbReference>
<reference evidence="4" key="2">
    <citation type="submission" date="2023-08" db="EMBL/GenBank/DDBJ databases">
        <authorList>
            <person name="Luo J."/>
        </authorList>
    </citation>
    <scope>NUCLEOTIDE SEQUENCE</scope>
    <source>
        <strain evidence="4">DSM 25064</strain>
    </source>
</reference>
<feature type="domain" description="EAL" evidence="3">
    <location>
        <begin position="142"/>
        <end position="396"/>
    </location>
</feature>
<dbReference type="InterPro" id="IPR011006">
    <property type="entry name" value="CheY-like_superfamily"/>
</dbReference>
<dbReference type="AlphaFoldDB" id="A0AAW8B5G1"/>
<dbReference type="SUPFAM" id="SSF141868">
    <property type="entry name" value="EAL domain-like"/>
    <property type="match status" value="1"/>
</dbReference>
<name>A0AAW8B5G1_9GAMM</name>
<dbReference type="Pfam" id="PF00563">
    <property type="entry name" value="EAL"/>
    <property type="match status" value="1"/>
</dbReference>
<dbReference type="Gene3D" id="3.40.50.2300">
    <property type="match status" value="1"/>
</dbReference>
<dbReference type="Proteomes" id="UP001178354">
    <property type="component" value="Unassembled WGS sequence"/>
</dbReference>
<dbReference type="CDD" id="cd01948">
    <property type="entry name" value="EAL"/>
    <property type="match status" value="1"/>
</dbReference>
<dbReference type="GO" id="GO:0000160">
    <property type="term" value="P:phosphorelay signal transduction system"/>
    <property type="evidence" value="ECO:0007669"/>
    <property type="project" value="InterPro"/>
</dbReference>
<dbReference type="PROSITE" id="PS50883">
    <property type="entry name" value="EAL"/>
    <property type="match status" value="1"/>
</dbReference>
<dbReference type="PANTHER" id="PTHR33121:SF70">
    <property type="entry name" value="SIGNALING PROTEIN YKOW"/>
    <property type="match status" value="1"/>
</dbReference>
<accession>A0AAW8B5G1</accession>
<sequence length="415" mass="46376">MNSLQMSTTASPWVAIIDDEELVAETMATAAAQLGCRVNTMTSVEELLEGDHLSYDVIVLDLNMPKVDGIQCLRRLAQRGCGARIILTSGYDSRLLETAVQYGQGLELDMLGAIEKPFRISVFRNLLSIEHEAKKKAVEREYPVSLDDVLRAMDEGEFEMHYQPLVSLATGQLSGLEALIRWENPELGMVPPNAFLPIVEEHNLSLPLFKYVTDRVLSGCSVLKHYLPECIQLAINLPPSALSESEFPDQIVALAGKMGCPADRIKFELTETTVFENFSKAYEIISRLRLKGYGVSMDDFGTGYSSLAQFSKLPFSQVKIDMHFIQTAMTCAASRAIVENTVQMAKQLKINVVAEGVEDYETYVWLREIGCDEAQGWFIAKAMPPRALLLWLNELANRSDLKPLENFSDFNRQST</sequence>
<gene>
    <name evidence="4" type="ORF">Q8A57_09020</name>
</gene>
<feature type="modified residue" description="4-aspartylphosphate" evidence="1">
    <location>
        <position position="61"/>
    </location>
</feature>
<dbReference type="SMART" id="SM00448">
    <property type="entry name" value="REC"/>
    <property type="match status" value="1"/>
</dbReference>
<organism evidence="4 5">
    <name type="scientific">Porticoccus litoralis</name>
    <dbReference type="NCBI Taxonomy" id="434086"/>
    <lineage>
        <taxon>Bacteria</taxon>
        <taxon>Pseudomonadati</taxon>
        <taxon>Pseudomonadota</taxon>
        <taxon>Gammaproteobacteria</taxon>
        <taxon>Cellvibrionales</taxon>
        <taxon>Porticoccaceae</taxon>
        <taxon>Porticoccus</taxon>
    </lineage>
</organism>
<evidence type="ECO:0000259" key="3">
    <source>
        <dbReference type="PROSITE" id="PS50883"/>
    </source>
</evidence>
<dbReference type="InterPro" id="IPR035919">
    <property type="entry name" value="EAL_sf"/>
</dbReference>
<dbReference type="Gene3D" id="3.20.20.450">
    <property type="entry name" value="EAL domain"/>
    <property type="match status" value="1"/>
</dbReference>
<evidence type="ECO:0000313" key="4">
    <source>
        <dbReference type="EMBL" id="MDP1521108.1"/>
    </source>
</evidence>
<reference evidence="4" key="1">
    <citation type="journal article" date="2010" name="Int. J. Syst. Evol. Microbiol.">
        <title>Porticoccus litoralis gen. nov., sp. nov., a gammaproteobacterium isolated from the Yellow Sea.</title>
        <authorList>
            <person name="Oh H.M."/>
            <person name="Kim H."/>
            <person name="Kim K.M."/>
            <person name="Min G.S."/>
            <person name="Cho J.C."/>
        </authorList>
    </citation>
    <scope>NUCLEOTIDE SEQUENCE</scope>
    <source>
        <strain evidence="4">DSM 25064</strain>
    </source>
</reference>
<proteinExistence type="predicted"/>
<dbReference type="GO" id="GO:0071111">
    <property type="term" value="F:cyclic-guanylate-specific phosphodiesterase activity"/>
    <property type="evidence" value="ECO:0007669"/>
    <property type="project" value="UniProtKB-EC"/>
</dbReference>
<keyword evidence="5" id="KW-1185">Reference proteome</keyword>
<dbReference type="InterPro" id="IPR001633">
    <property type="entry name" value="EAL_dom"/>
</dbReference>
<dbReference type="PROSITE" id="PS50110">
    <property type="entry name" value="RESPONSE_REGULATORY"/>
    <property type="match status" value="1"/>
</dbReference>
<dbReference type="SUPFAM" id="SSF52172">
    <property type="entry name" value="CheY-like"/>
    <property type="match status" value="1"/>
</dbReference>
<dbReference type="InterPro" id="IPR001789">
    <property type="entry name" value="Sig_transdc_resp-reg_receiver"/>
</dbReference>
<dbReference type="InterPro" id="IPR050706">
    <property type="entry name" value="Cyclic-di-GMP_PDE-like"/>
</dbReference>
<dbReference type="SMART" id="SM00052">
    <property type="entry name" value="EAL"/>
    <property type="match status" value="1"/>
</dbReference>
<feature type="domain" description="Response regulatory" evidence="2">
    <location>
        <begin position="13"/>
        <end position="131"/>
    </location>
</feature>
<dbReference type="RefSeq" id="WP_305170771.1">
    <property type="nucleotide sequence ID" value="NZ_JAUUUU010000004.1"/>
</dbReference>
<comment type="caution">
    <text evidence="4">The sequence shown here is derived from an EMBL/GenBank/DDBJ whole genome shotgun (WGS) entry which is preliminary data.</text>
</comment>
<dbReference type="EC" id="3.1.4.52" evidence="4"/>
<keyword evidence="1" id="KW-0597">Phosphoprotein</keyword>